<protein>
    <submittedName>
        <fullName evidence="1">Uncharacterized protein</fullName>
    </submittedName>
</protein>
<accession>A0A8E5HV99</accession>
<dbReference type="EMBL" id="CP072757">
    <property type="protein sequence ID" value="QUC22035.1"/>
    <property type="molecule type" value="Genomic_DNA"/>
</dbReference>
<dbReference type="AlphaFoldDB" id="A0A8E5HV99"/>
<reference evidence="1" key="1">
    <citation type="submission" date="2020-03" db="EMBL/GenBank/DDBJ databases">
        <title>A mixture of massive structural variations and highly conserved coding sequences in Ustilaginoidea virens genome.</title>
        <authorList>
            <person name="Zhang K."/>
            <person name="Zhao Z."/>
            <person name="Zhang Z."/>
            <person name="Li Y."/>
            <person name="Hsiang T."/>
            <person name="Sun W."/>
        </authorList>
    </citation>
    <scope>NUCLEOTIDE SEQUENCE</scope>
    <source>
        <strain evidence="1">UV-8b</strain>
    </source>
</reference>
<evidence type="ECO:0000313" key="1">
    <source>
        <dbReference type="EMBL" id="QUC22035.1"/>
    </source>
</evidence>
<keyword evidence="2" id="KW-1185">Reference proteome</keyword>
<organism evidence="1 2">
    <name type="scientific">Ustilaginoidea virens</name>
    <name type="common">Rice false smut fungus</name>
    <name type="synonym">Villosiclava virens</name>
    <dbReference type="NCBI Taxonomy" id="1159556"/>
    <lineage>
        <taxon>Eukaryota</taxon>
        <taxon>Fungi</taxon>
        <taxon>Dikarya</taxon>
        <taxon>Ascomycota</taxon>
        <taxon>Pezizomycotina</taxon>
        <taxon>Sordariomycetes</taxon>
        <taxon>Hypocreomycetidae</taxon>
        <taxon>Hypocreales</taxon>
        <taxon>Clavicipitaceae</taxon>
        <taxon>Ustilaginoidea</taxon>
    </lineage>
</organism>
<sequence>MWPGACSSESPYPTKLVDKKMRDQMREQHEPGSADSFVKVFSDVRHPDGAISTKDMSLTGLLSNFMLLF</sequence>
<dbReference type="GeneID" id="66067053"/>
<name>A0A8E5HV99_USTVR</name>
<gene>
    <name evidence="1" type="ORF">UV8b_06276</name>
</gene>
<evidence type="ECO:0000313" key="2">
    <source>
        <dbReference type="Proteomes" id="UP000027002"/>
    </source>
</evidence>
<dbReference type="KEGG" id="uvi:66067053"/>
<proteinExistence type="predicted"/>
<dbReference type="Proteomes" id="UP000027002">
    <property type="component" value="Chromosome 5"/>
</dbReference>
<dbReference type="RefSeq" id="XP_042999708.1">
    <property type="nucleotide sequence ID" value="XM_043143773.1"/>
</dbReference>